<accession>A0A917Y598</accession>
<proteinExistence type="predicted"/>
<protein>
    <submittedName>
        <fullName evidence="1">Uncharacterized protein</fullName>
    </submittedName>
</protein>
<dbReference type="AlphaFoldDB" id="A0A917Y598"/>
<dbReference type="Proteomes" id="UP000624041">
    <property type="component" value="Unassembled WGS sequence"/>
</dbReference>
<reference evidence="1" key="1">
    <citation type="journal article" date="2014" name="Int. J. Syst. Evol. Microbiol.">
        <title>Complete genome sequence of Corynebacterium casei LMG S-19264T (=DSM 44701T), isolated from a smear-ripened cheese.</title>
        <authorList>
            <consortium name="US DOE Joint Genome Institute (JGI-PGF)"/>
            <person name="Walter F."/>
            <person name="Albersmeier A."/>
            <person name="Kalinowski J."/>
            <person name="Ruckert C."/>
        </authorList>
    </citation>
    <scope>NUCLEOTIDE SEQUENCE</scope>
    <source>
        <strain evidence="1">JCM 17251</strain>
    </source>
</reference>
<dbReference type="EMBL" id="BMOS01000039">
    <property type="protein sequence ID" value="GGN65751.1"/>
    <property type="molecule type" value="Genomic_DNA"/>
</dbReference>
<evidence type="ECO:0000313" key="2">
    <source>
        <dbReference type="Proteomes" id="UP000624041"/>
    </source>
</evidence>
<name>A0A917Y598_9BACI</name>
<reference evidence="1" key="2">
    <citation type="submission" date="2020-09" db="EMBL/GenBank/DDBJ databases">
        <authorList>
            <person name="Sun Q."/>
            <person name="Ohkuma M."/>
        </authorList>
    </citation>
    <scope>NUCLEOTIDE SEQUENCE</scope>
    <source>
        <strain evidence="1">JCM 17251</strain>
    </source>
</reference>
<comment type="caution">
    <text evidence="1">The sequence shown here is derived from an EMBL/GenBank/DDBJ whole genome shotgun (WGS) entry which is preliminary data.</text>
</comment>
<dbReference type="RefSeq" id="WP_188859242.1">
    <property type="nucleotide sequence ID" value="NZ_BMOS01000039.1"/>
</dbReference>
<organism evidence="1 2">
    <name type="scientific">Oceanobacillus indicireducens</name>
    <dbReference type="NCBI Taxonomy" id="1004261"/>
    <lineage>
        <taxon>Bacteria</taxon>
        <taxon>Bacillati</taxon>
        <taxon>Bacillota</taxon>
        <taxon>Bacilli</taxon>
        <taxon>Bacillales</taxon>
        <taxon>Bacillaceae</taxon>
        <taxon>Oceanobacillus</taxon>
    </lineage>
</organism>
<evidence type="ECO:0000313" key="1">
    <source>
        <dbReference type="EMBL" id="GGN65751.1"/>
    </source>
</evidence>
<keyword evidence="2" id="KW-1185">Reference proteome</keyword>
<gene>
    <name evidence="1" type="ORF">GCM10007971_34980</name>
</gene>
<sequence length="83" mass="9813">MSLPDKIIKEIDMLNEKDRQKVLDKIKEKYMFQKAAHSVMIGSHLDFAPYATESILLEGNYERDIINKMKELVKAYNEVEMEY</sequence>